<gene>
    <name evidence="9" type="ORF">BLNAU_11929</name>
</gene>
<sequence>MIDSIVTLFTITNSTFFLGAYHFHPTSQFPTIANLRQNSNAIFKQIELSGLFGHHSVFILSSSTLVLLSLSISFPNTLFSPKSLVHTLEDHSSLCVSDTHFSNFQVSGEEPLLASSSTSFVQTSRSSNANISLQIPTDQLLHPPRSFGEWKLDGCDITNTCGAISGLVFCDTNWASSFICSNSSFIDSPSILTTPNPNSNATLHFEGTKWIVKKKGNQESCLTIAGPGLTVSKCTFAQQQNSLFTKELARGILFQSPHNDITLSTVAFSLFHNSEGPGILILGADRITLSNRTVFNSNSLRDGGIGGTLAIVGPVSEISLHSSYLDANQAKKASSGCAPGMLVRPSHTCTVRIFNSTFLDHRSNGSFGGLVFADVKPETAIHLGFSWFLNNQFGSIVFLELANPSQVKVTFETCRFKPHSKSERGGDVMCRAGWDTIITPSSFLCCVTAKTGNHIFVEGGIGDKDDYQMPPDSQAGCEMIRKRPKYFSDNQSTALYSSLLGVLLALPLLIATIVAIIKCFIEEGCQENCADCWKVIGIGVCFGPYLCRRHHRRREEMKQRNRYVGRRMNTKKKVVDTAFRTVEFRRFDVAGFLEKEQKRAREEMENGRHQLRGSTARQREEEMEPRVVADERQADAVTEQAGHTHKHEYGKNEVCAEAQEECGRIELYDGEKLDLKTTFNTHKHQAICGDIRPDGKMVACGTDKGSIFLYNTHNGKQLRKLHAHKGSVKGVSFSHDNKSLFTTGDDNTFRMFDIATSEELVRYGSHSGYVQTVVQSPVSQDILATSHSDHSVCLWNIPSLIQYTRIKTVLEERSTLTPEEKQAFPIDVTEKDIPEPLLKQIELPDLIESLIFLPGGSLIAAASGPLIHLIDIMSPQTKPIHSFSSHTKAVTALAILHRPNHQRLLTASLDGTVKIHELENYSVVHGLRYGHPIFSLAVNYSSLSASIAVGMTNGTISIKQKVQKEESLAELGIEKQKRDRPAPKMTVSGSGSEQTPDSLSSLLQTISGKTIKKKDKSSSLQQTVDIIKEPLRKRTSTKQLAPYDRHLRRFEYKKALDAALSNRDPNITVAVLAELSRRRAIEISIQGRDADGLRPLLTFLINNITKIEFYASETDVDFSQIVIPSAIPVALIPTFLLNTTQVALKECEKLVGLDLDLDYLIFRLKSLVDDELAIQAEFMQLQGVIDILFGEGI</sequence>
<dbReference type="InterPro" id="IPR019775">
    <property type="entry name" value="WD40_repeat_CS"/>
</dbReference>
<dbReference type="InterPro" id="IPR018983">
    <property type="entry name" value="U3_snoRNA-assocProt_15_C"/>
</dbReference>
<organism evidence="9 10">
    <name type="scientific">Blattamonas nauphoetae</name>
    <dbReference type="NCBI Taxonomy" id="2049346"/>
    <lineage>
        <taxon>Eukaryota</taxon>
        <taxon>Metamonada</taxon>
        <taxon>Preaxostyla</taxon>
        <taxon>Oxymonadida</taxon>
        <taxon>Blattamonas</taxon>
    </lineage>
</organism>
<feature type="compositionally biased region" description="Basic and acidic residues" evidence="7">
    <location>
        <begin position="972"/>
        <end position="982"/>
    </location>
</feature>
<protein>
    <submittedName>
        <fullName evidence="9">U3 small nucleolar RNA-associated protein 15 like protein</fullName>
    </submittedName>
</protein>
<dbReference type="SMART" id="SM00320">
    <property type="entry name" value="WD40"/>
    <property type="match status" value="4"/>
</dbReference>
<evidence type="ECO:0000313" key="10">
    <source>
        <dbReference type="Proteomes" id="UP001281761"/>
    </source>
</evidence>
<proteinExistence type="predicted"/>
<dbReference type="Proteomes" id="UP001281761">
    <property type="component" value="Unassembled WGS sequence"/>
</dbReference>
<dbReference type="PROSITE" id="PS50082">
    <property type="entry name" value="WD_REPEATS_2"/>
    <property type="match status" value="2"/>
</dbReference>
<dbReference type="EMBL" id="JARBJD010000095">
    <property type="protein sequence ID" value="KAK2953143.1"/>
    <property type="molecule type" value="Genomic_DNA"/>
</dbReference>
<dbReference type="Pfam" id="PF00400">
    <property type="entry name" value="WD40"/>
    <property type="match status" value="2"/>
</dbReference>
<feature type="compositionally biased region" description="Basic and acidic residues" evidence="7">
    <location>
        <begin position="617"/>
        <end position="631"/>
    </location>
</feature>
<dbReference type="PANTHER" id="PTHR19924">
    <property type="entry name" value="UTP15 U3 SMALL NUCLEOLAR RNA-ASSOCIATED PROTEIN 15 FAMILY MEMBER"/>
    <property type="match status" value="1"/>
</dbReference>
<accession>A0ABQ9XL47</accession>
<dbReference type="PROSITE" id="PS00678">
    <property type="entry name" value="WD_REPEATS_1"/>
    <property type="match status" value="1"/>
</dbReference>
<evidence type="ECO:0000256" key="7">
    <source>
        <dbReference type="SAM" id="MobiDB-lite"/>
    </source>
</evidence>
<dbReference type="InterPro" id="IPR011050">
    <property type="entry name" value="Pectin_lyase_fold/virulence"/>
</dbReference>
<evidence type="ECO:0000256" key="3">
    <source>
        <dbReference type="ARBA" id="ARBA00022574"/>
    </source>
</evidence>
<feature type="region of interest" description="Disordered" evidence="7">
    <location>
        <begin position="601"/>
        <end position="631"/>
    </location>
</feature>
<evidence type="ECO:0000259" key="8">
    <source>
        <dbReference type="Pfam" id="PF09384"/>
    </source>
</evidence>
<keyword evidence="4" id="KW-0677">Repeat</keyword>
<name>A0ABQ9XL47_9EUKA</name>
<comment type="subcellular location">
    <subcellularLocation>
        <location evidence="1">Nucleus</location>
        <location evidence="1">Nucleolus</location>
    </subcellularLocation>
</comment>
<dbReference type="InterPro" id="IPR015943">
    <property type="entry name" value="WD40/YVTN_repeat-like_dom_sf"/>
</dbReference>
<evidence type="ECO:0000313" key="9">
    <source>
        <dbReference type="EMBL" id="KAK2953143.1"/>
    </source>
</evidence>
<evidence type="ECO:0000256" key="2">
    <source>
        <dbReference type="ARBA" id="ARBA00022552"/>
    </source>
</evidence>
<comment type="caution">
    <text evidence="9">The sequence shown here is derived from an EMBL/GenBank/DDBJ whole genome shotgun (WGS) entry which is preliminary data.</text>
</comment>
<keyword evidence="5" id="KW-0539">Nucleus</keyword>
<feature type="domain" description="U3 small nucleolar RNA-associated protein 15 C-terminal" evidence="8">
    <location>
        <begin position="1023"/>
        <end position="1115"/>
    </location>
</feature>
<keyword evidence="3 6" id="KW-0853">WD repeat</keyword>
<dbReference type="PANTHER" id="PTHR19924:SF26">
    <property type="entry name" value="U3 SMALL NUCLEOLAR RNA-ASSOCIATED PROTEIN 15 HOMOLOG"/>
    <property type="match status" value="1"/>
</dbReference>
<dbReference type="PROSITE" id="PS50294">
    <property type="entry name" value="WD_REPEATS_REGION"/>
    <property type="match status" value="1"/>
</dbReference>
<dbReference type="Pfam" id="PF09384">
    <property type="entry name" value="UTP15_C"/>
    <property type="match status" value="1"/>
</dbReference>
<reference evidence="9 10" key="1">
    <citation type="journal article" date="2022" name="bioRxiv">
        <title>Genomics of Preaxostyla Flagellates Illuminates Evolutionary Transitions and the Path Towards Mitochondrial Loss.</title>
        <authorList>
            <person name="Novak L.V.F."/>
            <person name="Treitli S.C."/>
            <person name="Pyrih J."/>
            <person name="Halakuc P."/>
            <person name="Pipaliya S.V."/>
            <person name="Vacek V."/>
            <person name="Brzon O."/>
            <person name="Soukal P."/>
            <person name="Eme L."/>
            <person name="Dacks J.B."/>
            <person name="Karnkowska A."/>
            <person name="Elias M."/>
            <person name="Hampl V."/>
        </authorList>
    </citation>
    <scope>NUCLEOTIDE SEQUENCE [LARGE SCALE GENOMIC DNA]</scope>
    <source>
        <strain evidence="9">NAU3</strain>
        <tissue evidence="9">Gut</tissue>
    </source>
</reference>
<keyword evidence="10" id="KW-1185">Reference proteome</keyword>
<feature type="compositionally biased region" description="Polar residues" evidence="7">
    <location>
        <begin position="987"/>
        <end position="999"/>
    </location>
</feature>
<evidence type="ECO:0000256" key="5">
    <source>
        <dbReference type="ARBA" id="ARBA00023242"/>
    </source>
</evidence>
<evidence type="ECO:0000256" key="1">
    <source>
        <dbReference type="ARBA" id="ARBA00004604"/>
    </source>
</evidence>
<dbReference type="InterPro" id="IPR001680">
    <property type="entry name" value="WD40_rpt"/>
</dbReference>
<dbReference type="InterPro" id="IPR036322">
    <property type="entry name" value="WD40_repeat_dom_sf"/>
</dbReference>
<dbReference type="SUPFAM" id="SSF50978">
    <property type="entry name" value="WD40 repeat-like"/>
    <property type="match status" value="1"/>
</dbReference>
<feature type="repeat" description="WD" evidence="6">
    <location>
        <begin position="721"/>
        <end position="762"/>
    </location>
</feature>
<feature type="region of interest" description="Disordered" evidence="7">
    <location>
        <begin position="972"/>
        <end position="999"/>
    </location>
</feature>
<evidence type="ECO:0000256" key="6">
    <source>
        <dbReference type="PROSITE-ProRule" id="PRU00221"/>
    </source>
</evidence>
<keyword evidence="2" id="KW-0698">rRNA processing</keyword>
<dbReference type="Gene3D" id="2.130.10.10">
    <property type="entry name" value="YVTN repeat-like/Quinoprotein amine dehydrogenase"/>
    <property type="match status" value="2"/>
</dbReference>
<evidence type="ECO:0000256" key="4">
    <source>
        <dbReference type="ARBA" id="ARBA00022737"/>
    </source>
</evidence>
<dbReference type="SUPFAM" id="SSF51126">
    <property type="entry name" value="Pectin lyase-like"/>
    <property type="match status" value="1"/>
</dbReference>
<feature type="repeat" description="WD" evidence="6">
    <location>
        <begin position="763"/>
        <end position="797"/>
    </location>
</feature>